<dbReference type="Gene3D" id="3.30.40.10">
    <property type="entry name" value="Zinc/RING finger domain, C3HC4 (zinc finger)"/>
    <property type="match status" value="1"/>
</dbReference>
<dbReference type="PROSITE" id="PS50089">
    <property type="entry name" value="ZF_RING_2"/>
    <property type="match status" value="1"/>
</dbReference>
<evidence type="ECO:0000259" key="7">
    <source>
        <dbReference type="PROSITE" id="PS50089"/>
    </source>
</evidence>
<comment type="caution">
    <text evidence="8">The sequence shown here is derived from an EMBL/GenBank/DDBJ whole genome shotgun (WGS) entry which is preliminary data.</text>
</comment>
<feature type="region of interest" description="Disordered" evidence="6">
    <location>
        <begin position="228"/>
        <end position="254"/>
    </location>
</feature>
<dbReference type="AlphaFoldDB" id="A0A0L0CDG5"/>
<evidence type="ECO:0000313" key="9">
    <source>
        <dbReference type="Proteomes" id="UP000037069"/>
    </source>
</evidence>
<proteinExistence type="predicted"/>
<evidence type="ECO:0000256" key="6">
    <source>
        <dbReference type="SAM" id="MobiDB-lite"/>
    </source>
</evidence>
<feature type="domain" description="RING-type" evidence="7">
    <location>
        <begin position="8"/>
        <end position="49"/>
    </location>
</feature>
<dbReference type="OrthoDB" id="8062037at2759"/>
<keyword evidence="2 4" id="KW-0863">Zinc-finger</keyword>
<evidence type="ECO:0000256" key="1">
    <source>
        <dbReference type="ARBA" id="ARBA00022723"/>
    </source>
</evidence>
<keyword evidence="3" id="KW-0862">Zinc</keyword>
<dbReference type="Pfam" id="PF13639">
    <property type="entry name" value="zf-RING_2"/>
    <property type="match status" value="1"/>
</dbReference>
<dbReference type="SUPFAM" id="SSF57850">
    <property type="entry name" value="RING/U-box"/>
    <property type="match status" value="1"/>
</dbReference>
<gene>
    <name evidence="8" type="ORF">FF38_14506</name>
</gene>
<dbReference type="InterPro" id="IPR001841">
    <property type="entry name" value="Znf_RING"/>
</dbReference>
<feature type="coiled-coil region" evidence="5">
    <location>
        <begin position="162"/>
        <end position="217"/>
    </location>
</feature>
<sequence length="472" mass="55652">MLTINISCTVCKEKFKNSDAIYSTSCGHIFHFFCLNQWRSKSTSCPLCRTYNPTTHCVYLNFEDTSEYEKTVNDLRHKLQNTNDKMKKIKEEVAKKEQKIDDLQRLYNISEQWRAELETKIYKLTHESQVKNVQHTKELNLKLNEIQYLKTHLETKQKAEGIHELCEKIEKLKEENTKLKGNFNKDEDSKIILNHKIEILEQRLNHVTLELQKQIAENVNRSMDKEIAQPNETKTIHKSNQQQKNNRKRGDSRKILSEQLQKNQSRIHKEGQIKEMCNKQHIIKPIVNRQFELTQPNDTKVIIKDFPSEEIVYPLKNIVISLASKMSIKLSNEDITHVSIMEQKGLDKIISNKVALIVDFKTINGKIQFLINKKRLNFNSSTKCIKLKEYINEAVYSIFMYANRVLRENGFEYVECKHNQVIAKKNRHDTVEIPIMDKNHVDRIVGRQILESRCSSAIVENYPCYDMYRYLD</sequence>
<dbReference type="Proteomes" id="UP000037069">
    <property type="component" value="Unassembled WGS sequence"/>
</dbReference>
<dbReference type="EMBL" id="JRES01000557">
    <property type="protein sequence ID" value="KNC30262.1"/>
    <property type="molecule type" value="Genomic_DNA"/>
</dbReference>
<dbReference type="InterPro" id="IPR013083">
    <property type="entry name" value="Znf_RING/FYVE/PHD"/>
</dbReference>
<feature type="compositionally biased region" description="Polar residues" evidence="6">
    <location>
        <begin position="230"/>
        <end position="244"/>
    </location>
</feature>
<evidence type="ECO:0000256" key="2">
    <source>
        <dbReference type="ARBA" id="ARBA00022771"/>
    </source>
</evidence>
<dbReference type="PANTHER" id="PTHR45969">
    <property type="entry name" value="RING ZINC FINGER PROTEIN-RELATED"/>
    <property type="match status" value="1"/>
</dbReference>
<evidence type="ECO:0000256" key="5">
    <source>
        <dbReference type="SAM" id="Coils"/>
    </source>
</evidence>
<evidence type="ECO:0000256" key="3">
    <source>
        <dbReference type="ARBA" id="ARBA00022833"/>
    </source>
</evidence>
<organism evidence="8 9">
    <name type="scientific">Lucilia cuprina</name>
    <name type="common">Green bottle fly</name>
    <name type="synonym">Australian sheep blowfly</name>
    <dbReference type="NCBI Taxonomy" id="7375"/>
    <lineage>
        <taxon>Eukaryota</taxon>
        <taxon>Metazoa</taxon>
        <taxon>Ecdysozoa</taxon>
        <taxon>Arthropoda</taxon>
        <taxon>Hexapoda</taxon>
        <taxon>Insecta</taxon>
        <taxon>Pterygota</taxon>
        <taxon>Neoptera</taxon>
        <taxon>Endopterygota</taxon>
        <taxon>Diptera</taxon>
        <taxon>Brachycera</taxon>
        <taxon>Muscomorpha</taxon>
        <taxon>Oestroidea</taxon>
        <taxon>Calliphoridae</taxon>
        <taxon>Luciliinae</taxon>
        <taxon>Lucilia</taxon>
    </lineage>
</organism>
<keyword evidence="5" id="KW-0175">Coiled coil</keyword>
<evidence type="ECO:0000256" key="4">
    <source>
        <dbReference type="PROSITE-ProRule" id="PRU00175"/>
    </source>
</evidence>
<keyword evidence="1" id="KW-0479">Metal-binding</keyword>
<name>A0A0L0CDG5_LUCCU</name>
<reference evidence="8 9" key="1">
    <citation type="journal article" date="2015" name="Nat. Commun.">
        <title>Lucilia cuprina genome unlocks parasitic fly biology to underpin future interventions.</title>
        <authorList>
            <person name="Anstead C.A."/>
            <person name="Korhonen P.K."/>
            <person name="Young N.D."/>
            <person name="Hall R.S."/>
            <person name="Jex A.R."/>
            <person name="Murali S.C."/>
            <person name="Hughes D.S."/>
            <person name="Lee S.F."/>
            <person name="Perry T."/>
            <person name="Stroehlein A.J."/>
            <person name="Ansell B.R."/>
            <person name="Breugelmans B."/>
            <person name="Hofmann A."/>
            <person name="Qu J."/>
            <person name="Dugan S."/>
            <person name="Lee S.L."/>
            <person name="Chao H."/>
            <person name="Dinh H."/>
            <person name="Han Y."/>
            <person name="Doddapaneni H.V."/>
            <person name="Worley K.C."/>
            <person name="Muzny D.M."/>
            <person name="Ioannidis P."/>
            <person name="Waterhouse R.M."/>
            <person name="Zdobnov E.M."/>
            <person name="James P.J."/>
            <person name="Bagnall N.H."/>
            <person name="Kotze A.C."/>
            <person name="Gibbs R.A."/>
            <person name="Richards S."/>
            <person name="Batterham P."/>
            <person name="Gasser R.B."/>
        </authorList>
    </citation>
    <scope>NUCLEOTIDE SEQUENCE [LARGE SCALE GENOMIC DNA]</scope>
    <source>
        <strain evidence="8 9">LS</strain>
        <tissue evidence="8">Full body</tissue>
    </source>
</reference>
<accession>A0A0L0CDG5</accession>
<feature type="coiled-coil region" evidence="5">
    <location>
        <begin position="65"/>
        <end position="106"/>
    </location>
</feature>
<dbReference type="GO" id="GO:0008270">
    <property type="term" value="F:zinc ion binding"/>
    <property type="evidence" value="ECO:0007669"/>
    <property type="project" value="UniProtKB-KW"/>
</dbReference>
<keyword evidence="9" id="KW-1185">Reference proteome</keyword>
<dbReference type="SMART" id="SM00184">
    <property type="entry name" value="RING"/>
    <property type="match status" value="1"/>
</dbReference>
<evidence type="ECO:0000313" key="8">
    <source>
        <dbReference type="EMBL" id="KNC30262.1"/>
    </source>
</evidence>
<protein>
    <recommendedName>
        <fullName evidence="7">RING-type domain-containing protein</fullName>
    </recommendedName>
</protein>